<comment type="caution">
    <text evidence="3">The sequence shown here is derived from an EMBL/GenBank/DDBJ whole genome shotgun (WGS) entry which is preliminary data.</text>
</comment>
<dbReference type="SUPFAM" id="SSF50129">
    <property type="entry name" value="GroES-like"/>
    <property type="match status" value="1"/>
</dbReference>
<dbReference type="Proteomes" id="UP000051160">
    <property type="component" value="Unassembled WGS sequence"/>
</dbReference>
<accession>A0A0R1LR03</accession>
<sequence length="320" mass="34182">MKAAVFEQFGAPEVISIQEVPEPNLGQNDVLVETIGVSVNHVDTFVRSGSFKTSLATPHIIGRDLVGRVLTVGPAVTTFKPGDLVWSNSMGYDGRSGVTAQRVAVPVERLYHSPSGVDPLHLVAAVHSAATAAIVLKNVMHASAGQRILIAGAAGHVGTKLVRLASIMGLNVITTANPADFDRLDQLGSSVCLDYHQPLAAATIHPVDHVIDTSGQLDLQISLDLLGQNGEVTLITAPAQPEVFGGRAFYTSQKQINGFVISHASLEQLTRAAQWLNVLFEAGLLFDDALKIMPFEQAQQAHQELEAGVDHQKRIVLKFS</sequence>
<dbReference type="InterPro" id="IPR051603">
    <property type="entry name" value="Zinc-ADH_QOR/CCCR"/>
</dbReference>
<evidence type="ECO:0000259" key="2">
    <source>
        <dbReference type="SMART" id="SM00829"/>
    </source>
</evidence>
<dbReference type="AlphaFoldDB" id="A0A0R1LR03"/>
<dbReference type="STRING" id="1423776.FD04_GL000852"/>
<feature type="domain" description="Enoyl reductase (ER)" evidence="2">
    <location>
        <begin position="10"/>
        <end position="317"/>
    </location>
</feature>
<gene>
    <name evidence="3" type="ORF">FD04_GL000852</name>
</gene>
<organism evidence="3 4">
    <name type="scientific">Secundilactobacillus odoratitofui DSM 19909 = JCM 15043</name>
    <dbReference type="NCBI Taxonomy" id="1423776"/>
    <lineage>
        <taxon>Bacteria</taxon>
        <taxon>Bacillati</taxon>
        <taxon>Bacillota</taxon>
        <taxon>Bacilli</taxon>
        <taxon>Lactobacillales</taxon>
        <taxon>Lactobacillaceae</taxon>
        <taxon>Secundilactobacillus</taxon>
    </lineage>
</organism>
<evidence type="ECO:0000313" key="4">
    <source>
        <dbReference type="Proteomes" id="UP000051160"/>
    </source>
</evidence>
<dbReference type="Pfam" id="PF08240">
    <property type="entry name" value="ADH_N"/>
    <property type="match status" value="1"/>
</dbReference>
<evidence type="ECO:0000313" key="3">
    <source>
        <dbReference type="EMBL" id="KRK97880.1"/>
    </source>
</evidence>
<dbReference type="InterPro" id="IPR020843">
    <property type="entry name" value="ER"/>
</dbReference>
<dbReference type="Pfam" id="PF00107">
    <property type="entry name" value="ADH_zinc_N"/>
    <property type="match status" value="1"/>
</dbReference>
<reference evidence="3 4" key="1">
    <citation type="journal article" date="2015" name="Genome Announc.">
        <title>Expanding the biotechnology potential of lactobacilli through comparative genomics of 213 strains and associated genera.</title>
        <authorList>
            <person name="Sun Z."/>
            <person name="Harris H.M."/>
            <person name="McCann A."/>
            <person name="Guo C."/>
            <person name="Argimon S."/>
            <person name="Zhang W."/>
            <person name="Yang X."/>
            <person name="Jeffery I.B."/>
            <person name="Cooney J.C."/>
            <person name="Kagawa T.F."/>
            <person name="Liu W."/>
            <person name="Song Y."/>
            <person name="Salvetti E."/>
            <person name="Wrobel A."/>
            <person name="Rasinkangas P."/>
            <person name="Parkhill J."/>
            <person name="Rea M.C."/>
            <person name="O'Sullivan O."/>
            <person name="Ritari J."/>
            <person name="Douillard F.P."/>
            <person name="Paul Ross R."/>
            <person name="Yang R."/>
            <person name="Briner A.E."/>
            <person name="Felis G.E."/>
            <person name="de Vos W.M."/>
            <person name="Barrangou R."/>
            <person name="Klaenhammer T.R."/>
            <person name="Caufield P.W."/>
            <person name="Cui Y."/>
            <person name="Zhang H."/>
            <person name="O'Toole P.W."/>
        </authorList>
    </citation>
    <scope>NUCLEOTIDE SEQUENCE [LARGE SCALE GENOMIC DNA]</scope>
    <source>
        <strain evidence="3 4">DSM 19909</strain>
    </source>
</reference>
<dbReference type="InterPro" id="IPR013149">
    <property type="entry name" value="ADH-like_C"/>
</dbReference>
<dbReference type="InterPro" id="IPR036291">
    <property type="entry name" value="NAD(P)-bd_dom_sf"/>
</dbReference>
<keyword evidence="4" id="KW-1185">Reference proteome</keyword>
<dbReference type="SUPFAM" id="SSF51735">
    <property type="entry name" value="NAD(P)-binding Rossmann-fold domains"/>
    <property type="match status" value="1"/>
</dbReference>
<dbReference type="PANTHER" id="PTHR44154:SF1">
    <property type="entry name" value="QUINONE OXIDOREDUCTASE"/>
    <property type="match status" value="1"/>
</dbReference>
<dbReference type="PATRIC" id="fig|1423776.4.peg.859"/>
<dbReference type="Gene3D" id="3.90.180.10">
    <property type="entry name" value="Medium-chain alcohol dehydrogenases, catalytic domain"/>
    <property type="match status" value="1"/>
</dbReference>
<dbReference type="OrthoDB" id="9792162at2"/>
<evidence type="ECO:0000256" key="1">
    <source>
        <dbReference type="ARBA" id="ARBA00022857"/>
    </source>
</evidence>
<dbReference type="RefSeq" id="WP_056947685.1">
    <property type="nucleotide sequence ID" value="NZ_AZEE01000028.1"/>
</dbReference>
<proteinExistence type="predicted"/>
<dbReference type="InterPro" id="IPR013154">
    <property type="entry name" value="ADH-like_N"/>
</dbReference>
<protein>
    <submittedName>
        <fullName evidence="3">Oxidoreductase</fullName>
    </submittedName>
</protein>
<name>A0A0R1LR03_9LACO</name>
<dbReference type="EMBL" id="AZEE01000028">
    <property type="protein sequence ID" value="KRK97880.1"/>
    <property type="molecule type" value="Genomic_DNA"/>
</dbReference>
<dbReference type="SMART" id="SM00829">
    <property type="entry name" value="PKS_ER"/>
    <property type="match status" value="1"/>
</dbReference>
<dbReference type="GO" id="GO:0016491">
    <property type="term" value="F:oxidoreductase activity"/>
    <property type="evidence" value="ECO:0007669"/>
    <property type="project" value="InterPro"/>
</dbReference>
<keyword evidence="1" id="KW-0521">NADP</keyword>
<dbReference type="Gene3D" id="3.40.50.720">
    <property type="entry name" value="NAD(P)-binding Rossmann-like Domain"/>
    <property type="match status" value="1"/>
</dbReference>
<dbReference type="PANTHER" id="PTHR44154">
    <property type="entry name" value="QUINONE OXIDOREDUCTASE"/>
    <property type="match status" value="1"/>
</dbReference>
<dbReference type="InterPro" id="IPR011032">
    <property type="entry name" value="GroES-like_sf"/>
</dbReference>